<accession>A0A088E750</accession>
<dbReference type="Pfam" id="PF04055">
    <property type="entry name" value="Radical_SAM"/>
    <property type="match status" value="1"/>
</dbReference>
<dbReference type="OMA" id="RDCFYCP"/>
<name>A0A088E750_9CREN</name>
<keyword evidence="1" id="KW-0949">S-adenosyl-L-methionine</keyword>
<evidence type="ECO:0000256" key="1">
    <source>
        <dbReference type="ARBA" id="ARBA00022691"/>
    </source>
</evidence>
<dbReference type="SFLD" id="SFLDS00029">
    <property type="entry name" value="Radical_SAM"/>
    <property type="match status" value="1"/>
</dbReference>
<dbReference type="CDD" id="cd01335">
    <property type="entry name" value="Radical_SAM"/>
    <property type="match status" value="1"/>
</dbReference>
<dbReference type="PANTHER" id="PTHR43288">
    <property type="entry name" value="BIOTIN SYNTHASE-RELATED PROTEIN, RADICAL SAM SUPERFAMILY"/>
    <property type="match status" value="1"/>
</dbReference>
<dbReference type="InterPro" id="IPR040087">
    <property type="entry name" value="MJ0021-like"/>
</dbReference>
<dbReference type="SFLD" id="SFLDG01108">
    <property type="entry name" value="Uncharacterised_Radical_SAM_Su"/>
    <property type="match status" value="1"/>
</dbReference>
<evidence type="ECO:0000256" key="2">
    <source>
        <dbReference type="ARBA" id="ARBA00022723"/>
    </source>
</evidence>
<dbReference type="GO" id="GO:0046872">
    <property type="term" value="F:metal ion binding"/>
    <property type="evidence" value="ECO:0007669"/>
    <property type="project" value="UniProtKB-KW"/>
</dbReference>
<reference evidence="6 7" key="1">
    <citation type="journal article" date="2014" name="J. Bacteriol.">
        <title>Role of an Archaeal PitA Transporter in the Copper and Arsenic Resistance of Metallosphaera sedula, an Extreme Thermoacidophile.</title>
        <authorList>
            <person name="McCarthy S."/>
            <person name="Ai C."/>
            <person name="Wheaton G."/>
            <person name="Tevatia R."/>
            <person name="Eckrich V."/>
            <person name="Kelly R."/>
            <person name="Blum P."/>
        </authorList>
    </citation>
    <scope>NUCLEOTIDE SEQUENCE [LARGE SCALE GENOMIC DNA]</scope>
    <source>
        <strain evidence="6 7">CuR1</strain>
    </source>
</reference>
<sequence>MNSLLKGNPEIGLYNRELPRGCELCRMGGKMVVFISGECGDSCYYCPVSEGRFGKDSAYANEYRVKELQDFIYESYRMNALGAGITGGDPLLHLDRVVELITLLKDEFGRSYHIHLYTTGRYASTDALLELAKAGLDEIRFHPVKDQYLSAVERALKVGIDVGLELPVIPGEEDRLSKLINWAREKGVKFVNLNELELTERNFHSLNSKGFRIGHGLAGVSGSFETSMKVLETFHEANISLHYCSSVYKDVVETRTRFIRTLRASGKPYEDITGEGTSLRAIVKSSADLSDFGEKIGDTFVTSPSLVNVLPKEKVDEIWIVEELPYGQRLSEKLVYSKSKNGQ</sequence>
<evidence type="ECO:0000256" key="4">
    <source>
        <dbReference type="ARBA" id="ARBA00023014"/>
    </source>
</evidence>
<dbReference type="Gene3D" id="3.20.20.70">
    <property type="entry name" value="Aldolase class I"/>
    <property type="match status" value="1"/>
</dbReference>
<dbReference type="SUPFAM" id="SSF102114">
    <property type="entry name" value="Radical SAM enzymes"/>
    <property type="match status" value="1"/>
</dbReference>
<dbReference type="AlphaFoldDB" id="A0A088E750"/>
<keyword evidence="2" id="KW-0479">Metal-binding</keyword>
<dbReference type="InterPro" id="IPR013785">
    <property type="entry name" value="Aldolase_TIM"/>
</dbReference>
<protein>
    <submittedName>
        <fullName evidence="6">Radical SAM domain protein</fullName>
    </submittedName>
</protein>
<evidence type="ECO:0000256" key="3">
    <source>
        <dbReference type="ARBA" id="ARBA00023004"/>
    </source>
</evidence>
<dbReference type="InterPro" id="IPR058240">
    <property type="entry name" value="rSAM_sf"/>
</dbReference>
<keyword evidence="4" id="KW-0411">Iron-sulfur</keyword>
<evidence type="ECO:0000259" key="5">
    <source>
        <dbReference type="Pfam" id="PF04055"/>
    </source>
</evidence>
<dbReference type="GO" id="GO:0051536">
    <property type="term" value="F:iron-sulfur cluster binding"/>
    <property type="evidence" value="ECO:0007669"/>
    <property type="project" value="UniProtKB-KW"/>
</dbReference>
<proteinExistence type="predicted"/>
<evidence type="ECO:0000313" key="6">
    <source>
        <dbReference type="EMBL" id="AIM28279.1"/>
    </source>
</evidence>
<feature type="domain" description="Radical SAM core" evidence="5">
    <location>
        <begin position="35"/>
        <end position="140"/>
    </location>
</feature>
<organism evidence="6 7">
    <name type="scientific">Metallosphaera sedula</name>
    <dbReference type="NCBI Taxonomy" id="43687"/>
    <lineage>
        <taxon>Archaea</taxon>
        <taxon>Thermoproteota</taxon>
        <taxon>Thermoprotei</taxon>
        <taxon>Sulfolobales</taxon>
        <taxon>Sulfolobaceae</taxon>
        <taxon>Metallosphaera</taxon>
    </lineage>
</organism>
<dbReference type="InterPro" id="IPR007197">
    <property type="entry name" value="rSAM"/>
</dbReference>
<gene>
    <name evidence="6" type="ORF">HA72_2157</name>
</gene>
<evidence type="ECO:0000313" key="7">
    <source>
        <dbReference type="Proteomes" id="UP000029084"/>
    </source>
</evidence>
<dbReference type="Proteomes" id="UP000029084">
    <property type="component" value="Chromosome"/>
</dbReference>
<dbReference type="EMBL" id="CP008822">
    <property type="protein sequence ID" value="AIM28279.1"/>
    <property type="molecule type" value="Genomic_DNA"/>
</dbReference>
<dbReference type="GO" id="GO:0003824">
    <property type="term" value="F:catalytic activity"/>
    <property type="evidence" value="ECO:0007669"/>
    <property type="project" value="InterPro"/>
</dbReference>
<keyword evidence="3" id="KW-0408">Iron</keyword>
<dbReference type="PANTHER" id="PTHR43288:SF1">
    <property type="entry name" value="GLYCYL-RADICAL ENZYME ACTIVATING ENZYME MJ0021-RELATED"/>
    <property type="match status" value="1"/>
</dbReference>